<feature type="compositionally biased region" description="Polar residues" evidence="1">
    <location>
        <begin position="27"/>
        <end position="43"/>
    </location>
</feature>
<evidence type="ECO:0000313" key="4">
    <source>
        <dbReference type="Proteomes" id="UP000016088"/>
    </source>
</evidence>
<dbReference type="GeneID" id="25029657"/>
<feature type="domain" description="FMR1-interacting protein 1 conserved" evidence="2">
    <location>
        <begin position="90"/>
        <end position="133"/>
    </location>
</feature>
<evidence type="ECO:0000256" key="1">
    <source>
        <dbReference type="SAM" id="MobiDB-lite"/>
    </source>
</evidence>
<keyword evidence="4" id="KW-1185">Reference proteome</keyword>
<evidence type="ECO:0000313" key="3">
    <source>
        <dbReference type="EMBL" id="EPX72911.1"/>
    </source>
</evidence>
<dbReference type="OrthoDB" id="273070at2759"/>
<organism evidence="3 4">
    <name type="scientific">Schizosaccharomyces octosporus (strain yFS286)</name>
    <name type="common">Fission yeast</name>
    <name type="synonym">Octosporomyces octosporus</name>
    <dbReference type="NCBI Taxonomy" id="483514"/>
    <lineage>
        <taxon>Eukaryota</taxon>
        <taxon>Fungi</taxon>
        <taxon>Dikarya</taxon>
        <taxon>Ascomycota</taxon>
        <taxon>Taphrinomycotina</taxon>
        <taxon>Schizosaccharomycetes</taxon>
        <taxon>Schizosaccharomycetales</taxon>
        <taxon>Schizosaccharomycetaceae</taxon>
        <taxon>Schizosaccharomyces</taxon>
    </lineage>
</organism>
<feature type="compositionally biased region" description="Basic and acidic residues" evidence="1">
    <location>
        <begin position="109"/>
        <end position="137"/>
    </location>
</feature>
<dbReference type="VEuPathDB" id="FungiDB:SOCG_00673"/>
<gene>
    <name evidence="3" type="ORF">SOCG_00673</name>
</gene>
<reference evidence="3 4" key="1">
    <citation type="journal article" date="2011" name="Science">
        <title>Comparative functional genomics of the fission yeasts.</title>
        <authorList>
            <person name="Rhind N."/>
            <person name="Chen Z."/>
            <person name="Yassour M."/>
            <person name="Thompson D.A."/>
            <person name="Haas B.J."/>
            <person name="Habib N."/>
            <person name="Wapinski I."/>
            <person name="Roy S."/>
            <person name="Lin M.F."/>
            <person name="Heiman D.I."/>
            <person name="Young S.K."/>
            <person name="Furuya K."/>
            <person name="Guo Y."/>
            <person name="Pidoux A."/>
            <person name="Chen H.M."/>
            <person name="Robbertse B."/>
            <person name="Goldberg J.M."/>
            <person name="Aoki K."/>
            <person name="Bayne E.H."/>
            <person name="Berlin A.M."/>
            <person name="Desjardins C.A."/>
            <person name="Dobbs E."/>
            <person name="Dukaj L."/>
            <person name="Fan L."/>
            <person name="FitzGerald M.G."/>
            <person name="French C."/>
            <person name="Gujja S."/>
            <person name="Hansen K."/>
            <person name="Keifenheim D."/>
            <person name="Levin J.Z."/>
            <person name="Mosher R.A."/>
            <person name="Mueller C.A."/>
            <person name="Pfiffner J."/>
            <person name="Priest M."/>
            <person name="Russ C."/>
            <person name="Smialowska A."/>
            <person name="Swoboda P."/>
            <person name="Sykes S.M."/>
            <person name="Vaughn M."/>
            <person name="Vengrova S."/>
            <person name="Yoder R."/>
            <person name="Zeng Q."/>
            <person name="Allshire R."/>
            <person name="Baulcombe D."/>
            <person name="Birren B.W."/>
            <person name="Brown W."/>
            <person name="Ekwall K."/>
            <person name="Kellis M."/>
            <person name="Leatherwood J."/>
            <person name="Levin H."/>
            <person name="Margalit H."/>
            <person name="Martienssen R."/>
            <person name="Nieduszynski C.A."/>
            <person name="Spatafora J.W."/>
            <person name="Friedman N."/>
            <person name="Dalgaard J.Z."/>
            <person name="Baumann P."/>
            <person name="Niki H."/>
            <person name="Regev A."/>
            <person name="Nusbaum C."/>
        </authorList>
    </citation>
    <scope>NUCLEOTIDE SEQUENCE [LARGE SCALE GENOMIC DNA]</scope>
    <source>
        <strain evidence="4">yFS286</strain>
    </source>
</reference>
<dbReference type="Proteomes" id="UP000016088">
    <property type="component" value="Unassembled WGS sequence"/>
</dbReference>
<dbReference type="EMBL" id="KE503207">
    <property type="protein sequence ID" value="EPX72911.1"/>
    <property type="molecule type" value="Genomic_DNA"/>
</dbReference>
<dbReference type="RefSeq" id="XP_013018547.1">
    <property type="nucleotide sequence ID" value="XM_013163093.1"/>
</dbReference>
<accession>S9PUW5</accession>
<dbReference type="OMA" id="FIYDKPP"/>
<dbReference type="AlphaFoldDB" id="S9PUW5"/>
<proteinExistence type="predicted"/>
<dbReference type="InterPro" id="IPR019496">
    <property type="entry name" value="NUFIP1_cons_dom"/>
</dbReference>
<evidence type="ECO:0000259" key="2">
    <source>
        <dbReference type="Pfam" id="PF10453"/>
    </source>
</evidence>
<sequence>MEGQQKEFIYDKPPPPPGTVTGSGSVRNSLDSSDNTVDNGMNHTQKRNHPSANRGSSRRARGGRNFRGGGPRGQHGAGDNVVDGIEYLRKRNISLNTPEEIDSWIQERKRNWPTEKNMMLKKEKSVNDSKEKEEVKDNSQPAASSGPAKRQAASVSHVPSSAKKRRNLYSKLVSNQVEQENIFLLEFFKVLTERSTTST</sequence>
<feature type="region of interest" description="Disordered" evidence="1">
    <location>
        <begin position="1"/>
        <end position="81"/>
    </location>
</feature>
<name>S9PUW5_SCHOY</name>
<protein>
    <submittedName>
        <fullName evidence="3">Ribosome assembly protein</fullName>
    </submittedName>
</protein>
<feature type="compositionally biased region" description="Basic and acidic residues" evidence="1">
    <location>
        <begin position="1"/>
        <end position="10"/>
    </location>
</feature>
<dbReference type="HOGENOM" id="CLU_1397079_0_0_1"/>
<dbReference type="Pfam" id="PF10453">
    <property type="entry name" value="NUFIP1"/>
    <property type="match status" value="1"/>
</dbReference>
<feature type="compositionally biased region" description="Gly residues" evidence="1">
    <location>
        <begin position="65"/>
        <end position="76"/>
    </location>
</feature>
<feature type="region of interest" description="Disordered" evidence="1">
    <location>
        <begin position="109"/>
        <end position="166"/>
    </location>
</feature>